<protein>
    <recommendedName>
        <fullName evidence="1">CHK kinase-like domain-containing protein</fullName>
    </recommendedName>
</protein>
<dbReference type="PANTHER" id="PTHR11012:SF30">
    <property type="entry name" value="PROTEIN KINASE-LIKE DOMAIN-CONTAINING"/>
    <property type="match status" value="1"/>
</dbReference>
<dbReference type="InterPro" id="IPR002575">
    <property type="entry name" value="Aminoglycoside_PTrfase"/>
</dbReference>
<reference evidence="2 3" key="1">
    <citation type="submission" date="2020-07" db="EMBL/GenBank/DDBJ databases">
        <title>Sequencing the genomes of 1000 actinobacteria strains.</title>
        <authorList>
            <person name="Klenk H.-P."/>
        </authorList>
    </citation>
    <scope>NUCLEOTIDE SEQUENCE [LARGE SCALE GENOMIC DNA]</scope>
    <source>
        <strain evidence="2 3">DSM 18248</strain>
    </source>
</reference>
<accession>A0A7Z0C4D6</accession>
<dbReference type="AlphaFoldDB" id="A0A7Z0C4D6"/>
<proteinExistence type="predicted"/>
<dbReference type="RefSeq" id="WP_179530863.1">
    <property type="nucleotide sequence ID" value="NZ_BAAAPP010000004.1"/>
</dbReference>
<dbReference type="InterPro" id="IPR015897">
    <property type="entry name" value="CHK_kinase-like"/>
</dbReference>
<dbReference type="Proteomes" id="UP000537326">
    <property type="component" value="Unassembled WGS sequence"/>
</dbReference>
<comment type="caution">
    <text evidence="2">The sequence shown here is derived from an EMBL/GenBank/DDBJ whole genome shotgun (WGS) entry which is preliminary data.</text>
</comment>
<dbReference type="EMBL" id="JACBZI010000001">
    <property type="protein sequence ID" value="NYI09956.1"/>
    <property type="molecule type" value="Genomic_DNA"/>
</dbReference>
<name>A0A7Z0C4D6_9ACTN</name>
<feature type="domain" description="CHK kinase-like" evidence="1">
    <location>
        <begin position="110"/>
        <end position="288"/>
    </location>
</feature>
<dbReference type="SUPFAM" id="SSF56112">
    <property type="entry name" value="Protein kinase-like (PK-like)"/>
    <property type="match status" value="1"/>
</dbReference>
<sequence length="347" mass="37708">MSAPSWAVAAREDVTPAWLGDLLGVAVDSLEVTQVGTGQIGTCYRLRPSGDPSLPASLLLKLPDPGSRELLAGAYRMELMFYERIAPTLACRVPEVHGARIEEESGHFALLLEDLAPLEQGDQVAGASPERVLDAAVNLAGLHGPRWCDESLTELPGLTLNDADSVTLLEEMFPSTMDLFLDGLGDLVDHETARTLRDCLPLTRAWLLGRPERFGLVHGDYRLDNLMFTPGGGRGEVAALDWQTLSLALPARDLSYLVATSLEPEARRGCEEEVVAAYHARLVELGVEGYDLATCWEDYRFAQLQVPLVAAFGCAYGSPTERGMRMFAAMVRRSAAAIRDLGTLELV</sequence>
<dbReference type="PANTHER" id="PTHR11012">
    <property type="entry name" value="PROTEIN KINASE-LIKE DOMAIN-CONTAINING"/>
    <property type="match status" value="1"/>
</dbReference>
<organism evidence="2 3">
    <name type="scientific">Nocardioides marinus</name>
    <dbReference type="NCBI Taxonomy" id="374514"/>
    <lineage>
        <taxon>Bacteria</taxon>
        <taxon>Bacillati</taxon>
        <taxon>Actinomycetota</taxon>
        <taxon>Actinomycetes</taxon>
        <taxon>Propionibacteriales</taxon>
        <taxon>Nocardioidaceae</taxon>
        <taxon>Nocardioides</taxon>
    </lineage>
</organism>
<dbReference type="SMART" id="SM00587">
    <property type="entry name" value="CHK"/>
    <property type="match status" value="1"/>
</dbReference>
<keyword evidence="3" id="KW-1185">Reference proteome</keyword>
<evidence type="ECO:0000313" key="2">
    <source>
        <dbReference type="EMBL" id="NYI09956.1"/>
    </source>
</evidence>
<dbReference type="InterPro" id="IPR011009">
    <property type="entry name" value="Kinase-like_dom_sf"/>
</dbReference>
<gene>
    <name evidence="2" type="ORF">BKA05_001471</name>
</gene>
<dbReference type="Gene3D" id="3.90.1200.10">
    <property type="match status" value="1"/>
</dbReference>
<dbReference type="Pfam" id="PF01636">
    <property type="entry name" value="APH"/>
    <property type="match status" value="1"/>
</dbReference>
<evidence type="ECO:0000259" key="1">
    <source>
        <dbReference type="SMART" id="SM00587"/>
    </source>
</evidence>
<evidence type="ECO:0000313" key="3">
    <source>
        <dbReference type="Proteomes" id="UP000537326"/>
    </source>
</evidence>